<evidence type="ECO:0000256" key="1">
    <source>
        <dbReference type="SAM" id="SignalP"/>
    </source>
</evidence>
<dbReference type="SUPFAM" id="SSF47090">
    <property type="entry name" value="PGBD-like"/>
    <property type="match status" value="1"/>
</dbReference>
<evidence type="ECO:0000259" key="2">
    <source>
        <dbReference type="Pfam" id="PF01471"/>
    </source>
</evidence>
<dbReference type="Gene3D" id="1.10.101.10">
    <property type="entry name" value="PGBD-like superfamily/PGBD"/>
    <property type="match status" value="1"/>
</dbReference>
<dbReference type="InterPro" id="IPR036365">
    <property type="entry name" value="PGBD-like_sf"/>
</dbReference>
<organism evidence="3 4">
    <name type="scientific">Streptomyces purpurascens</name>
    <dbReference type="NCBI Taxonomy" id="1924"/>
    <lineage>
        <taxon>Bacteria</taxon>
        <taxon>Bacillati</taxon>
        <taxon>Actinomycetota</taxon>
        <taxon>Actinomycetes</taxon>
        <taxon>Kitasatosporales</taxon>
        <taxon>Streptomycetaceae</taxon>
        <taxon>Streptomyces</taxon>
    </lineage>
</organism>
<dbReference type="Pfam" id="PF01471">
    <property type="entry name" value="PG_binding_1"/>
    <property type="match status" value="1"/>
</dbReference>
<dbReference type="EMBL" id="CP108341">
    <property type="protein sequence ID" value="WTW29390.1"/>
    <property type="molecule type" value="Genomic_DNA"/>
</dbReference>
<accession>A0ABZ1MQG5</accession>
<gene>
    <name evidence="3" type="ORF">OHU35_26485</name>
</gene>
<protein>
    <submittedName>
        <fullName evidence="3">Peptidoglycan-binding protein</fullName>
    </submittedName>
</protein>
<dbReference type="RefSeq" id="WP_189722776.1">
    <property type="nucleotide sequence ID" value="NZ_BMUK01000003.1"/>
</dbReference>
<evidence type="ECO:0000313" key="3">
    <source>
        <dbReference type="EMBL" id="WTW29390.1"/>
    </source>
</evidence>
<dbReference type="Proteomes" id="UP001621512">
    <property type="component" value="Chromosome"/>
</dbReference>
<feature type="domain" description="Peptidoglycan binding-like" evidence="2">
    <location>
        <begin position="75"/>
        <end position="125"/>
    </location>
</feature>
<feature type="signal peptide" evidence="1">
    <location>
        <begin position="1"/>
        <end position="32"/>
    </location>
</feature>
<dbReference type="InterPro" id="IPR036366">
    <property type="entry name" value="PGBDSf"/>
</dbReference>
<evidence type="ECO:0000313" key="4">
    <source>
        <dbReference type="Proteomes" id="UP001621512"/>
    </source>
</evidence>
<dbReference type="InterPro" id="IPR002477">
    <property type="entry name" value="Peptidoglycan-bd-like"/>
</dbReference>
<proteinExistence type="predicted"/>
<keyword evidence="1" id="KW-0732">Signal</keyword>
<keyword evidence="4" id="KW-1185">Reference proteome</keyword>
<feature type="chain" id="PRO_5045230782" evidence="1">
    <location>
        <begin position="33"/>
        <end position="155"/>
    </location>
</feature>
<reference evidence="3 4" key="1">
    <citation type="submission" date="2022-10" db="EMBL/GenBank/DDBJ databases">
        <title>The complete genomes of actinobacterial strains from the NBC collection.</title>
        <authorList>
            <person name="Joergensen T.S."/>
            <person name="Alvarez Arevalo M."/>
            <person name="Sterndorff E.B."/>
            <person name="Faurdal D."/>
            <person name="Vuksanovic O."/>
            <person name="Mourched A.-S."/>
            <person name="Charusanti P."/>
            <person name="Shaw S."/>
            <person name="Blin K."/>
            <person name="Weber T."/>
        </authorList>
    </citation>
    <scope>NUCLEOTIDE SEQUENCE [LARGE SCALE GENOMIC DNA]</scope>
    <source>
        <strain evidence="3 4">NBC_00017</strain>
    </source>
</reference>
<sequence>MSTLRAKAGLSTAAVLLSGVGLGLATASPAEAYAGYCNKSVTRSSALGSLSFAFEAKIPAHDKSMDCYMNRGANSAAVEALQISLNKCYGRSLDVDGDFGPATEAALKYAQGKEGLGVDGKYGKESREGLDWYWDQRSGSRWGCVRLGEYHHIEA</sequence>
<name>A0ABZ1MQG5_STREF</name>